<evidence type="ECO:0000256" key="2">
    <source>
        <dbReference type="SAM" id="Phobius"/>
    </source>
</evidence>
<dbReference type="Gene3D" id="2.60.40.1220">
    <property type="match status" value="1"/>
</dbReference>
<dbReference type="VEuPathDB" id="TrichDB:TRFO_42774"/>
<dbReference type="InterPro" id="IPR017853">
    <property type="entry name" value="GH"/>
</dbReference>
<dbReference type="InterPro" id="IPR014755">
    <property type="entry name" value="Cu-Rt/internalin_Ig-like"/>
</dbReference>
<comment type="caution">
    <text evidence="4">The sequence shown here is derived from an EMBL/GenBank/DDBJ whole genome shotgun (WGS) entry which is preliminary data.</text>
</comment>
<keyword evidence="2" id="KW-1133">Transmembrane helix</keyword>
<dbReference type="SUPFAM" id="SSF51445">
    <property type="entry name" value="(Trans)glycosidases"/>
    <property type="match status" value="1"/>
</dbReference>
<dbReference type="Pfam" id="PF00754">
    <property type="entry name" value="F5_F8_type_C"/>
    <property type="match status" value="1"/>
</dbReference>
<dbReference type="EMBL" id="MLAK01000286">
    <property type="protein sequence ID" value="OHT14998.1"/>
    <property type="molecule type" value="Genomic_DNA"/>
</dbReference>
<feature type="domain" description="F5/8 type C" evidence="3">
    <location>
        <begin position="228"/>
        <end position="396"/>
    </location>
</feature>
<evidence type="ECO:0000313" key="5">
    <source>
        <dbReference type="EMBL" id="OHT14998.1"/>
    </source>
</evidence>
<dbReference type="VEuPathDB" id="TrichDB:TRFO_42791"/>
<reference evidence="4" key="1">
    <citation type="submission" date="2016-10" db="EMBL/GenBank/DDBJ databases">
        <authorList>
            <person name="de Groot N.N."/>
        </authorList>
    </citation>
    <scope>NUCLEOTIDE SEQUENCE [LARGE SCALE GENOMIC DNA]</scope>
    <source>
        <strain evidence="4">K</strain>
    </source>
</reference>
<dbReference type="PROSITE" id="PS50022">
    <property type="entry name" value="FA58C_3"/>
    <property type="match status" value="1"/>
</dbReference>
<dbReference type="Gene3D" id="2.60.120.260">
    <property type="entry name" value="Galactose-binding domain-like"/>
    <property type="match status" value="1"/>
</dbReference>
<dbReference type="OrthoDB" id="2019572at2759"/>
<evidence type="ECO:0000259" key="3">
    <source>
        <dbReference type="PROSITE" id="PS50022"/>
    </source>
</evidence>
<feature type="transmembrane region" description="Helical" evidence="2">
    <location>
        <begin position="1309"/>
        <end position="1331"/>
    </location>
</feature>
<accession>A0A1J4KZ52</accession>
<protein>
    <submittedName>
        <fullName evidence="4">Sialidase-like protein</fullName>
    </submittedName>
</protein>
<evidence type="ECO:0000313" key="6">
    <source>
        <dbReference type="Proteomes" id="UP000179807"/>
    </source>
</evidence>
<dbReference type="RefSeq" id="XP_068368134.1">
    <property type="nucleotide sequence ID" value="XM_068514477.1"/>
</dbReference>
<keyword evidence="1" id="KW-0732">Signal</keyword>
<dbReference type="Proteomes" id="UP000179807">
    <property type="component" value="Unassembled WGS sequence"/>
</dbReference>
<dbReference type="GeneID" id="94849181"/>
<reference evidence="6" key="2">
    <citation type="submission" date="2016-10" db="EMBL/GenBank/DDBJ databases">
        <authorList>
            <person name="Benchimol M."/>
            <person name="Almeida L.G."/>
            <person name="Vasconcelos A.T."/>
            <person name="Perreira-Neves A."/>
            <person name="Rosa I.A."/>
            <person name="Tasca T."/>
            <person name="Bogo M.R."/>
            <person name="de Souza W."/>
        </authorList>
    </citation>
    <scope>NUCLEOTIDE SEQUENCE [LARGE SCALE GENOMIC DNA]</scope>
    <source>
        <strain evidence="6">K</strain>
    </source>
</reference>
<keyword evidence="6" id="KW-1185">Reference proteome</keyword>
<dbReference type="EMBL" id="MLAK01000290">
    <property type="protein sequence ID" value="OHT14990.1"/>
    <property type="molecule type" value="Genomic_DNA"/>
</dbReference>
<dbReference type="InterPro" id="IPR000421">
    <property type="entry name" value="FA58C"/>
</dbReference>
<dbReference type="SUPFAM" id="SSF49785">
    <property type="entry name" value="Galactose-binding domain-like"/>
    <property type="match status" value="1"/>
</dbReference>
<sequence>MSNQTHYTVSVAKVYDISGNEFQGDLEFTYFGVNTIVYLRGEFSGTDSLVITSPISLDSFTIRFNVKDFKGVSDTVLIDSENVKAEIVNNHIKFTVGNTVVTSESEIKSDVHYITLVRERNALIKIYFNTELDNSAYDQSVPVSVTLENIKLVKNELVYSYFYIFNYAFAYSEVSVEAIVGNKYIQRVFTIANDHIKTSEIINYRTDDATIMRLGEGSEEWVFTVPGFVENKLSSAPKAIDRTNWKVTANSEQTTVPGLEGAAVNMIDGSLNTIWHSQYNNNGEGGHDDRGDKSDPFQITFDLGVPTEFQAFSYTPRQSGTNGRISHYELYVGQSIEELNNNIKDQAYVAKGDFNYVAALPVYVNLTAPQKAQFVALLSVNHDGLGSGADFSLYEELVPLQYVEIKSSDCEYESYDLQLTENGQIFKIVYKPYTFNSIDFSVEVTYEIQNDKPYIEKQISISVPESKYASTKIDHIDLESFVLSHDDLSKSWTHPIREREEDSGLSPFVINLGQPVYINTLFTGCRFPLNDNAIVDGVARLRYHTGKTFAQLELNDGKYICWKTVIGAARSNRLEVVRNDLFSYIADISVETKFRKQYNSWYDWMLKITEANILESFKEIERGCSQYGVPPLDSYVVDDGWNNYNTEKYCVYDEGISGTTYNQGGFWEFNDKFPQGLTKPSDFSHRIASKFGVWLGPRGGYVTPGQFGKVIEDAGKGYYNAASGDIDVGSIKYINNLKEILTQFIRDYKVNYYKLDGFASEPCQNKEHDHMVGGENGAYYFTDLWERYEKVFDSLRTTALENEVNDFWISITCFVNPSPFHLQWANSVWFQLSGDVGYIDIGGNSNLADQMLTYRDKCYYMFYDYYQFQFPQRCLYNHDPIYGKAGTELEGSLDDEYFRLFLYMCAMRGNAFTEMYYTYSMLDEGEKWYVNAEVLRWTENRFDVLQHSQRFGGNPELGDVYGYSAWNDKAGTIAIRNPSGEVKQYTLTLDRDIGVPESIPVTYRKSVLTHKTIEDVQEGSPVNYNDQITVTLQPGEARIIDFEPSKDETPAEIEVAKTTGDNEIMIRFNKRVLPEASNFEVSGITVSEISLKADLRTVFIKLSGNMENRKEYTVKINDVVDQLGNKLTTKVSLVYKAHNLIVSVPHEFLGDGTTISTGKFSTDSFSVQLDINNLPESTDDLLLLEDKENAVSVKLNSARNVVFTVGSLEVVSTEAIPTTGASQIICVRERNTMVKIYINGAISNSAYDVSSPALVTLEKVAISKSEVNFSSVFVTNYGLTYKDSINAEDIEEDDSKDGGSSSGGLDTTAIIGIIVGVVSLVVIVVVVVVFCRKRSTINGMKTTPLLTQDDK</sequence>
<gene>
    <name evidence="5" type="ORF">TRFO_42774</name>
    <name evidence="4" type="ORF">TRFO_42791</name>
</gene>
<keyword evidence="2" id="KW-0812">Transmembrane</keyword>
<organism evidence="4 6">
    <name type="scientific">Tritrichomonas foetus</name>
    <dbReference type="NCBI Taxonomy" id="1144522"/>
    <lineage>
        <taxon>Eukaryota</taxon>
        <taxon>Metamonada</taxon>
        <taxon>Parabasalia</taxon>
        <taxon>Tritrichomonadida</taxon>
        <taxon>Tritrichomonadidae</taxon>
        <taxon>Tritrichomonas</taxon>
    </lineage>
</organism>
<dbReference type="InterPro" id="IPR013785">
    <property type="entry name" value="Aldolase_TIM"/>
</dbReference>
<name>A0A1J4KZ52_9EUKA</name>
<dbReference type="InterPro" id="IPR008979">
    <property type="entry name" value="Galactose-bd-like_sf"/>
</dbReference>
<evidence type="ECO:0000256" key="1">
    <source>
        <dbReference type="ARBA" id="ARBA00022729"/>
    </source>
</evidence>
<dbReference type="Gene3D" id="3.20.20.70">
    <property type="entry name" value="Aldolase class I"/>
    <property type="match status" value="1"/>
</dbReference>
<proteinExistence type="predicted"/>
<evidence type="ECO:0000313" key="4">
    <source>
        <dbReference type="EMBL" id="OHT14990.1"/>
    </source>
</evidence>
<keyword evidence="2" id="KW-0472">Membrane</keyword>